<keyword evidence="2" id="KW-1185">Reference proteome</keyword>
<gene>
    <name evidence="1" type="ORF">RRG08_016134</name>
</gene>
<name>A0AAE1D910_9GAST</name>
<reference evidence="1" key="1">
    <citation type="journal article" date="2023" name="G3 (Bethesda)">
        <title>A reference genome for the long-term kleptoplast-retaining sea slug Elysia crispata morphotype clarki.</title>
        <authorList>
            <person name="Eastman K.E."/>
            <person name="Pendleton A.L."/>
            <person name="Shaikh M.A."/>
            <person name="Suttiyut T."/>
            <person name="Ogas R."/>
            <person name="Tomko P."/>
            <person name="Gavelis G."/>
            <person name="Widhalm J.R."/>
            <person name="Wisecaver J.H."/>
        </authorList>
    </citation>
    <scope>NUCLEOTIDE SEQUENCE</scope>
    <source>
        <strain evidence="1">ECLA1</strain>
    </source>
</reference>
<evidence type="ECO:0000313" key="2">
    <source>
        <dbReference type="Proteomes" id="UP001283361"/>
    </source>
</evidence>
<comment type="caution">
    <text evidence="1">The sequence shown here is derived from an EMBL/GenBank/DDBJ whole genome shotgun (WGS) entry which is preliminary data.</text>
</comment>
<organism evidence="1 2">
    <name type="scientific">Elysia crispata</name>
    <name type="common">lettuce slug</name>
    <dbReference type="NCBI Taxonomy" id="231223"/>
    <lineage>
        <taxon>Eukaryota</taxon>
        <taxon>Metazoa</taxon>
        <taxon>Spiralia</taxon>
        <taxon>Lophotrochozoa</taxon>
        <taxon>Mollusca</taxon>
        <taxon>Gastropoda</taxon>
        <taxon>Heterobranchia</taxon>
        <taxon>Euthyneura</taxon>
        <taxon>Panpulmonata</taxon>
        <taxon>Sacoglossa</taxon>
        <taxon>Placobranchoidea</taxon>
        <taxon>Plakobranchidae</taxon>
        <taxon>Elysia</taxon>
    </lineage>
</organism>
<dbReference type="AlphaFoldDB" id="A0AAE1D910"/>
<proteinExistence type="predicted"/>
<dbReference type="EMBL" id="JAWDGP010004851">
    <property type="protein sequence ID" value="KAK3761702.1"/>
    <property type="molecule type" value="Genomic_DNA"/>
</dbReference>
<protein>
    <submittedName>
        <fullName evidence="1">Uncharacterized protein</fullName>
    </submittedName>
</protein>
<evidence type="ECO:0000313" key="1">
    <source>
        <dbReference type="EMBL" id="KAK3761702.1"/>
    </source>
</evidence>
<sequence length="123" mass="13802">MCEVRANQQPKSREWNRFFPFLPLVRHCVAIWFKYYPVQTMGYVYSSYFYSSSPPTVEPGLFVLGDPSATGEKNQPESLVYSWNVSNMLGSVAEPFTILLPSGARLAAVRLKGIDPGHIARGL</sequence>
<dbReference type="Proteomes" id="UP001283361">
    <property type="component" value="Unassembled WGS sequence"/>
</dbReference>
<accession>A0AAE1D910</accession>